<feature type="region of interest" description="Disordered" evidence="1">
    <location>
        <begin position="1"/>
        <end position="90"/>
    </location>
</feature>
<feature type="compositionally biased region" description="Low complexity" evidence="1">
    <location>
        <begin position="19"/>
        <end position="33"/>
    </location>
</feature>
<feature type="compositionally biased region" description="Basic residues" evidence="1">
    <location>
        <begin position="375"/>
        <end position="390"/>
    </location>
</feature>
<feature type="region of interest" description="Disordered" evidence="1">
    <location>
        <begin position="658"/>
        <end position="685"/>
    </location>
</feature>
<sequence>MSITRSNLAKRAGFHFASRPRTSSSGSESGRPSIPKAIPEDVGLKSEPVKSPEEADKKAKPGKRKHVKFATTVKEHKRPPKPSGKRRDVIKMERKDSNPFYALLPVANLSKNSPLSMQPQDEVVRKIRNNMLRKLPPSIRKDFHAFPESQTPLIESVNIHLLTAESGRLTYDIAEYMGKETVGKKVMTEFLKGPSEGRKLGQSRLIKEFQKEFVENKSLESFKYPTCKGVLSNWNDQNPPSILGPGSRNIKSYRPSRRHLWVINKSCPWRLRHKNSDGVGVFGGSMSVDETSLPKAKGLKSKKHPRSKSGKGKAAGSYANAPSNSDTHWDVTSATDLLAEDVDSAFTDDTQAEDEVLTMIQADVEDEWSMEDLRKGHRSKRNKPSGRFSKRPANSEPKLTTFHLIQDKGVKESVQKQPERSSLKGHLSGRASARRLIKRISADCTPPAIYQRYRRSHQIRISPNKADYVSNYNSVIFQKWNERLVDVLGRGEVILNDREFMRLAEDRLRTMLRQRLATSEKNLEQNEVKRIQASLNRDGVNTTLLDAELLIEGEKLDEQRRKDPAILLQKVLCQGRAVPVFCPNPLKEEYLDSHSETEIEMIRKLTMRQSSDVLVPGRTRGMSRRISRRMSRRLSKALRKMRNSKINRSEGSLEIDFEPDSEQDTVEEIESSSEGSQEESKQRKSEVFIPKAALSVDTLDSLFDLTSTSKSFKESQGMEDLYREARKVIHRPNDTDDFPTVQRVDRQMSSSASSTNTLKGMKQVKIPWD</sequence>
<name>A0AAV2T879_CALDB</name>
<gene>
    <name evidence="2" type="ORF">CDAUBV1_LOCUS6970</name>
</gene>
<feature type="region of interest" description="Disordered" evidence="1">
    <location>
        <begin position="285"/>
        <end position="328"/>
    </location>
</feature>
<reference evidence="2" key="1">
    <citation type="submission" date="2024-06" db="EMBL/GenBank/DDBJ databases">
        <authorList>
            <person name="Liu X."/>
            <person name="Lenzi L."/>
            <person name="Haldenby T S."/>
            <person name="Uol C."/>
        </authorList>
    </citation>
    <scope>NUCLEOTIDE SEQUENCE</scope>
</reference>
<evidence type="ECO:0000313" key="2">
    <source>
        <dbReference type="EMBL" id="CAL5133722.1"/>
    </source>
</evidence>
<dbReference type="EMBL" id="CAXLJL010000157">
    <property type="protein sequence ID" value="CAL5133722.1"/>
    <property type="molecule type" value="Genomic_DNA"/>
</dbReference>
<protein>
    <submittedName>
        <fullName evidence="2">Uncharacterized protein</fullName>
    </submittedName>
</protein>
<feature type="region of interest" description="Disordered" evidence="1">
    <location>
        <begin position="745"/>
        <end position="769"/>
    </location>
</feature>
<feature type="compositionally biased region" description="Acidic residues" evidence="1">
    <location>
        <begin position="658"/>
        <end position="671"/>
    </location>
</feature>
<feature type="compositionally biased region" description="Polar residues" evidence="1">
    <location>
        <begin position="747"/>
        <end position="758"/>
    </location>
</feature>
<feature type="compositionally biased region" description="Basic residues" evidence="1">
    <location>
        <begin position="75"/>
        <end position="84"/>
    </location>
</feature>
<feature type="compositionally biased region" description="Basic and acidic residues" evidence="1">
    <location>
        <begin position="38"/>
        <end position="59"/>
    </location>
</feature>
<feature type="compositionally biased region" description="Basic and acidic residues" evidence="1">
    <location>
        <begin position="405"/>
        <end position="422"/>
    </location>
</feature>
<feature type="compositionally biased region" description="Basic residues" evidence="1">
    <location>
        <begin position="297"/>
        <end position="311"/>
    </location>
</feature>
<comment type="caution">
    <text evidence="2">The sequence shown here is derived from an EMBL/GenBank/DDBJ whole genome shotgun (WGS) entry which is preliminary data.</text>
</comment>
<dbReference type="Proteomes" id="UP001497525">
    <property type="component" value="Unassembled WGS sequence"/>
</dbReference>
<dbReference type="AlphaFoldDB" id="A0AAV2T879"/>
<organism evidence="2 3">
    <name type="scientific">Calicophoron daubneyi</name>
    <name type="common">Rumen fluke</name>
    <name type="synonym">Paramphistomum daubneyi</name>
    <dbReference type="NCBI Taxonomy" id="300641"/>
    <lineage>
        <taxon>Eukaryota</taxon>
        <taxon>Metazoa</taxon>
        <taxon>Spiralia</taxon>
        <taxon>Lophotrochozoa</taxon>
        <taxon>Platyhelminthes</taxon>
        <taxon>Trematoda</taxon>
        <taxon>Digenea</taxon>
        <taxon>Plagiorchiida</taxon>
        <taxon>Pronocephalata</taxon>
        <taxon>Paramphistomoidea</taxon>
        <taxon>Paramphistomidae</taxon>
        <taxon>Calicophoron</taxon>
    </lineage>
</organism>
<feature type="region of interest" description="Disordered" evidence="1">
    <location>
        <begin position="368"/>
        <end position="429"/>
    </location>
</feature>
<evidence type="ECO:0000313" key="3">
    <source>
        <dbReference type="Proteomes" id="UP001497525"/>
    </source>
</evidence>
<accession>A0AAV2T879</accession>
<proteinExistence type="predicted"/>
<evidence type="ECO:0000256" key="1">
    <source>
        <dbReference type="SAM" id="MobiDB-lite"/>
    </source>
</evidence>